<comment type="caution">
    <text evidence="1">The sequence shown here is derived from an EMBL/GenBank/DDBJ whole genome shotgun (WGS) entry which is preliminary data.</text>
</comment>
<proteinExistence type="predicted"/>
<dbReference type="Proteomes" id="UP000031258">
    <property type="component" value="Unassembled WGS sequence"/>
</dbReference>
<protein>
    <submittedName>
        <fullName evidence="1">Uncharacterized protein</fullName>
    </submittedName>
</protein>
<dbReference type="STRING" id="86105.NF27_DT01910"/>
<sequence length="214" mass="24336">MKLSNLRAYFILQASKPGAILLVCLLILGGVSYVQNYFSGKYSFHKQKYDDLRSKIFTIDHNIAKTKAAQLTWEIIKNNNFNKIGLRIEEAKKVIDTASKDHFINNLSINLSSPVIRKDVIKSKIGLEYSEIDIGLSSYLDTDVFNFIDELGKKIPGLLNYTSIDISSLDIDINDSLLQNIKQGGYKDLVQAKINIVWQDFIRLKESNINDENK</sequence>
<evidence type="ECO:0000313" key="1">
    <source>
        <dbReference type="EMBL" id="KIE05417.1"/>
    </source>
</evidence>
<name>A0A0C1MTJ9_9RICK</name>
<gene>
    <name evidence="1" type="ORF">NF27_DT01910</name>
</gene>
<keyword evidence="2" id="KW-1185">Reference proteome</keyword>
<reference evidence="1 2" key="1">
    <citation type="submission" date="2014-11" db="EMBL/GenBank/DDBJ databases">
        <title>A Rickettsiales Symbiont of Amoebae With Ancient Features.</title>
        <authorList>
            <person name="Schulz F."/>
            <person name="Martijn J."/>
            <person name="Wascher F."/>
            <person name="Kostanjsek R."/>
            <person name="Ettema T.J."/>
            <person name="Horn M."/>
        </authorList>
    </citation>
    <scope>NUCLEOTIDE SEQUENCE [LARGE SCALE GENOMIC DNA]</scope>
    <source>
        <strain evidence="1 2">UWC36</strain>
    </source>
</reference>
<dbReference type="EMBL" id="JSWE01000096">
    <property type="protein sequence ID" value="KIE05417.1"/>
    <property type="molecule type" value="Genomic_DNA"/>
</dbReference>
<accession>A0A0C1MTJ9</accession>
<dbReference type="OrthoDB" id="9821808at2"/>
<evidence type="ECO:0000313" key="2">
    <source>
        <dbReference type="Proteomes" id="UP000031258"/>
    </source>
</evidence>
<organism evidence="1 2">
    <name type="scientific">Candidatus Jidaibacter acanthamoebae</name>
    <dbReference type="NCBI Taxonomy" id="86105"/>
    <lineage>
        <taxon>Bacteria</taxon>
        <taxon>Pseudomonadati</taxon>
        <taxon>Pseudomonadota</taxon>
        <taxon>Alphaproteobacteria</taxon>
        <taxon>Rickettsiales</taxon>
        <taxon>Candidatus Midichloriaceae</taxon>
        <taxon>Candidatus Jidaibacter</taxon>
    </lineage>
</organism>
<dbReference type="AlphaFoldDB" id="A0A0C1MTJ9"/>
<dbReference type="RefSeq" id="WP_039456519.1">
    <property type="nucleotide sequence ID" value="NZ_JSWE01000096.1"/>
</dbReference>